<dbReference type="Gene3D" id="3.40.50.300">
    <property type="entry name" value="P-loop containing nucleotide triphosphate hydrolases"/>
    <property type="match status" value="1"/>
</dbReference>
<dbReference type="EMBL" id="BSDI01000029">
    <property type="protein sequence ID" value="GLH99979.1"/>
    <property type="molecule type" value="Genomic_DNA"/>
</dbReference>
<reference evidence="1" key="1">
    <citation type="submission" date="2022-12" db="EMBL/GenBank/DDBJ databases">
        <title>New Phytohabitans aurantiacus sp. RD004123 nov., an actinomycete isolated from soil.</title>
        <authorList>
            <person name="Triningsih D.W."/>
            <person name="Harunari E."/>
            <person name="Igarashi Y."/>
        </authorList>
    </citation>
    <scope>NUCLEOTIDE SEQUENCE</scope>
    <source>
        <strain evidence="1">RD004123</strain>
    </source>
</reference>
<evidence type="ECO:0008006" key="3">
    <source>
        <dbReference type="Google" id="ProtNLM"/>
    </source>
</evidence>
<dbReference type="InterPro" id="IPR027417">
    <property type="entry name" value="P-loop_NTPase"/>
</dbReference>
<comment type="caution">
    <text evidence="1">The sequence shown here is derived from an EMBL/GenBank/DDBJ whole genome shotgun (WGS) entry which is preliminary data.</text>
</comment>
<name>A0ABQ5R0P0_9ACTN</name>
<dbReference type="Pfam" id="PF01745">
    <property type="entry name" value="IPT"/>
    <property type="match status" value="1"/>
</dbReference>
<evidence type="ECO:0000313" key="1">
    <source>
        <dbReference type="EMBL" id="GLH99979.1"/>
    </source>
</evidence>
<dbReference type="RefSeq" id="WP_281900000.1">
    <property type="nucleotide sequence ID" value="NZ_BSDI01000029.1"/>
</dbReference>
<proteinExistence type="predicted"/>
<organism evidence="1 2">
    <name type="scientific">Phytohabitans aurantiacus</name>
    <dbReference type="NCBI Taxonomy" id="3016789"/>
    <lineage>
        <taxon>Bacteria</taxon>
        <taxon>Bacillati</taxon>
        <taxon>Actinomycetota</taxon>
        <taxon>Actinomycetes</taxon>
        <taxon>Micromonosporales</taxon>
        <taxon>Micromonosporaceae</taxon>
    </lineage>
</organism>
<accession>A0ABQ5R0P0</accession>
<evidence type="ECO:0000313" key="2">
    <source>
        <dbReference type="Proteomes" id="UP001144280"/>
    </source>
</evidence>
<dbReference type="SUPFAM" id="SSF52540">
    <property type="entry name" value="P-loop containing nucleoside triphosphate hydrolases"/>
    <property type="match status" value="1"/>
</dbReference>
<sequence>MRVPSVTPPWIVTLVCGASGVGKSSVAIPLARRYGVPLAEADDIVTALKALTTPEQAPMLHLWDTHPGARRWTPARIVEHTIAVAEEMHRGFEAVIADHIEFATPVVMEGDYLLPDLITGFGDAVRAVVVSEPDESRIVANFLSREPGEDHRFRASVSTQMDAELSARAARVGVPVVPAWPRSDGLGRVDAALASGAEPPR</sequence>
<dbReference type="Proteomes" id="UP001144280">
    <property type="component" value="Unassembled WGS sequence"/>
</dbReference>
<gene>
    <name evidence="1" type="ORF">Pa4123_52550</name>
</gene>
<protein>
    <recommendedName>
        <fullName evidence="3">2-phosphoglycerate kinase</fullName>
    </recommendedName>
</protein>
<keyword evidence="2" id="KW-1185">Reference proteome</keyword>